<dbReference type="PANTHER" id="PTHR42923">
    <property type="entry name" value="PROTOPORPHYRINOGEN OXIDASE"/>
    <property type="match status" value="1"/>
</dbReference>
<protein>
    <submittedName>
        <fullName evidence="2">Hydroxysqualene dehydroxylase HpnE</fullName>
    </submittedName>
</protein>
<keyword evidence="3" id="KW-1185">Reference proteome</keyword>
<sequence length="421" mass="43955">MTQAIAVIGAGWAGLACAVEARRAGHAVTVFEAARTLGGRARALPARLPDGTPILLDNGQHILIGAYSATLGLMRELGIDPEAALRRMPLQLRFAEGGGLQVPAGWPPPLDLLVGILGARGWSLRDKAALVSTALRWRLSGFQCDPLASVDTLCATLTPRVRRELVEPLCVSALNTPVARASGQVFLRVLHDALFTGRGGADLLLPRVDLGALLPDAAGRWLAQHGTEVAMGLRVQALSRTPAGWRVDGQRFDRVVLACPPWEAARLAAAVGLPETANWAQTAQALQHEAIATVYATGGTPLPSPVLAMRTSHAAPAQFVFDRGQLGGPAGLLAFVVSASTEEREALEQQVLAQAREQLGQTGLAPLLTVVEKRATFACTPGLERPAARIAAGLVACGDYVDGPYPATIEGAVRSGKAAGG</sequence>
<dbReference type="Proteomes" id="UP001500975">
    <property type="component" value="Unassembled WGS sequence"/>
</dbReference>
<comment type="caution">
    <text evidence="2">The sequence shown here is derived from an EMBL/GenBank/DDBJ whole genome shotgun (WGS) entry which is preliminary data.</text>
</comment>
<proteinExistence type="predicted"/>
<accession>A0ABP8H7U5</accession>
<feature type="domain" description="Amine oxidase" evidence="1">
    <location>
        <begin position="13"/>
        <end position="419"/>
    </location>
</feature>
<gene>
    <name evidence="2" type="primary">hpnE</name>
    <name evidence="2" type="ORF">GCM10023165_11730</name>
</gene>
<dbReference type="PANTHER" id="PTHR42923:SF47">
    <property type="entry name" value="BLR3003 PROTEIN"/>
    <property type="match status" value="1"/>
</dbReference>
<reference evidence="3" key="1">
    <citation type="journal article" date="2019" name="Int. J. Syst. Evol. Microbiol.">
        <title>The Global Catalogue of Microorganisms (GCM) 10K type strain sequencing project: providing services to taxonomists for standard genome sequencing and annotation.</title>
        <authorList>
            <consortium name="The Broad Institute Genomics Platform"/>
            <consortium name="The Broad Institute Genome Sequencing Center for Infectious Disease"/>
            <person name="Wu L."/>
            <person name="Ma J."/>
        </authorList>
    </citation>
    <scope>NUCLEOTIDE SEQUENCE [LARGE SCALE GENOMIC DNA]</scope>
    <source>
        <strain evidence="3">JCM 17804</strain>
    </source>
</reference>
<dbReference type="EMBL" id="BAABGJ010000009">
    <property type="protein sequence ID" value="GAA4335318.1"/>
    <property type="molecule type" value="Genomic_DNA"/>
</dbReference>
<dbReference type="InterPro" id="IPR002937">
    <property type="entry name" value="Amino_oxidase"/>
</dbReference>
<dbReference type="NCBIfam" id="TIGR03467">
    <property type="entry name" value="HpnE"/>
    <property type="match status" value="1"/>
</dbReference>
<dbReference type="SUPFAM" id="SSF51905">
    <property type="entry name" value="FAD/NAD(P)-binding domain"/>
    <property type="match status" value="1"/>
</dbReference>
<evidence type="ECO:0000259" key="1">
    <source>
        <dbReference type="Pfam" id="PF01593"/>
    </source>
</evidence>
<evidence type="ECO:0000313" key="3">
    <source>
        <dbReference type="Proteomes" id="UP001500975"/>
    </source>
</evidence>
<name>A0ABP8H7U5_9BURK</name>
<dbReference type="InterPro" id="IPR036188">
    <property type="entry name" value="FAD/NAD-bd_sf"/>
</dbReference>
<dbReference type="RefSeq" id="WP_345536512.1">
    <property type="nucleotide sequence ID" value="NZ_BAABGJ010000009.1"/>
</dbReference>
<dbReference type="Pfam" id="PF01593">
    <property type="entry name" value="Amino_oxidase"/>
    <property type="match status" value="1"/>
</dbReference>
<dbReference type="InterPro" id="IPR050464">
    <property type="entry name" value="Zeta_carotene_desat/Oxidored"/>
</dbReference>
<evidence type="ECO:0000313" key="2">
    <source>
        <dbReference type="EMBL" id="GAA4335318.1"/>
    </source>
</evidence>
<dbReference type="InterPro" id="IPR017830">
    <property type="entry name" value="SQase_HpnE"/>
</dbReference>
<organism evidence="2 3">
    <name type="scientific">Variovorax defluvii</name>
    <dbReference type="NCBI Taxonomy" id="913761"/>
    <lineage>
        <taxon>Bacteria</taxon>
        <taxon>Pseudomonadati</taxon>
        <taxon>Pseudomonadota</taxon>
        <taxon>Betaproteobacteria</taxon>
        <taxon>Burkholderiales</taxon>
        <taxon>Comamonadaceae</taxon>
        <taxon>Variovorax</taxon>
    </lineage>
</organism>
<dbReference type="Gene3D" id="3.50.50.60">
    <property type="entry name" value="FAD/NAD(P)-binding domain"/>
    <property type="match status" value="1"/>
</dbReference>